<organism evidence="2 3">
    <name type="scientific">Peribacillus psychrosaccharolyticus</name>
    <name type="common">Bacillus psychrosaccharolyticus</name>
    <dbReference type="NCBI Taxonomy" id="1407"/>
    <lineage>
        <taxon>Bacteria</taxon>
        <taxon>Bacillati</taxon>
        <taxon>Bacillota</taxon>
        <taxon>Bacilli</taxon>
        <taxon>Bacillales</taxon>
        <taxon>Bacillaceae</taxon>
        <taxon>Peribacillus</taxon>
    </lineage>
</organism>
<evidence type="ECO:0008006" key="4">
    <source>
        <dbReference type="Google" id="ProtNLM"/>
    </source>
</evidence>
<protein>
    <recommendedName>
        <fullName evidence="4">Group-specific protein</fullName>
    </recommendedName>
</protein>
<reference evidence="2 3" key="1">
    <citation type="submission" date="2021-01" db="EMBL/GenBank/DDBJ databases">
        <title>FDA dAtabase for Regulatory Grade micrObial Sequences (FDA-ARGOS): Supporting development and validation of Infectious Disease Dx tests.</title>
        <authorList>
            <person name="Nelson B."/>
            <person name="Plummer A."/>
            <person name="Tallon L."/>
            <person name="Sadzewicz L."/>
            <person name="Zhao X."/>
            <person name="Boylan J."/>
            <person name="Ott S."/>
            <person name="Bowen H."/>
            <person name="Vavikolanu K."/>
            <person name="Mehta A."/>
            <person name="Aluvathingal J."/>
            <person name="Nadendla S."/>
            <person name="Myers T."/>
            <person name="Yan Y."/>
            <person name="Sichtig H."/>
        </authorList>
    </citation>
    <scope>NUCLEOTIDE SEQUENCE [LARGE SCALE GENOMIC DNA]</scope>
    <source>
        <strain evidence="2 3">FDAARGOS_1161</strain>
    </source>
</reference>
<dbReference type="RefSeq" id="WP_040374958.1">
    <property type="nucleotide sequence ID" value="NZ_CP068053.1"/>
</dbReference>
<feature type="transmembrane region" description="Helical" evidence="1">
    <location>
        <begin position="43"/>
        <end position="62"/>
    </location>
</feature>
<sequence length="63" mass="6715">MIISIILVCVIMIAALIATLALGGKSDEHYSRATKGNLTRLTWIYVILGVGLTIGVGVYIIIV</sequence>
<evidence type="ECO:0000313" key="2">
    <source>
        <dbReference type="EMBL" id="QQT02823.1"/>
    </source>
</evidence>
<dbReference type="AlphaFoldDB" id="A0A974NRY7"/>
<evidence type="ECO:0000313" key="3">
    <source>
        <dbReference type="Proteomes" id="UP000595254"/>
    </source>
</evidence>
<dbReference type="KEGG" id="ppsr:I6J18_04750"/>
<dbReference type="EMBL" id="CP068053">
    <property type="protein sequence ID" value="QQT02823.1"/>
    <property type="molecule type" value="Genomic_DNA"/>
</dbReference>
<gene>
    <name evidence="2" type="ORF">I6J18_04750</name>
</gene>
<feature type="transmembrane region" description="Helical" evidence="1">
    <location>
        <begin position="5"/>
        <end position="23"/>
    </location>
</feature>
<accession>A0A974NRY7</accession>
<keyword evidence="1" id="KW-0812">Transmembrane</keyword>
<name>A0A974NRY7_PERPY</name>
<proteinExistence type="predicted"/>
<evidence type="ECO:0000256" key="1">
    <source>
        <dbReference type="SAM" id="Phobius"/>
    </source>
</evidence>
<dbReference type="Proteomes" id="UP000595254">
    <property type="component" value="Chromosome"/>
</dbReference>
<keyword evidence="1" id="KW-1133">Transmembrane helix</keyword>
<keyword evidence="3" id="KW-1185">Reference proteome</keyword>
<keyword evidence="1" id="KW-0472">Membrane</keyword>